<keyword evidence="3" id="KW-1185">Reference proteome</keyword>
<gene>
    <name evidence="2" type="ORF">ACFP85_05210</name>
</gene>
<feature type="transmembrane region" description="Helical" evidence="1">
    <location>
        <begin position="93"/>
        <end position="122"/>
    </location>
</feature>
<feature type="transmembrane region" description="Helical" evidence="1">
    <location>
        <begin position="134"/>
        <end position="152"/>
    </location>
</feature>
<feature type="transmembrane region" description="Helical" evidence="1">
    <location>
        <begin position="6"/>
        <end position="28"/>
    </location>
</feature>
<protein>
    <recommendedName>
        <fullName evidence="4">Inner membrane protein</fullName>
    </recommendedName>
</protein>
<name>A0ABW1XJU1_9ALTE</name>
<proteinExistence type="predicted"/>
<dbReference type="EMBL" id="JBHSUS010000001">
    <property type="protein sequence ID" value="MFC6439548.1"/>
    <property type="molecule type" value="Genomic_DNA"/>
</dbReference>
<keyword evidence="1" id="KW-0472">Membrane</keyword>
<evidence type="ECO:0000313" key="3">
    <source>
        <dbReference type="Proteomes" id="UP001596364"/>
    </source>
</evidence>
<evidence type="ECO:0000256" key="1">
    <source>
        <dbReference type="SAM" id="Phobius"/>
    </source>
</evidence>
<dbReference type="Proteomes" id="UP001596364">
    <property type="component" value="Unassembled WGS sequence"/>
</dbReference>
<evidence type="ECO:0000313" key="2">
    <source>
        <dbReference type="EMBL" id="MFC6439548.1"/>
    </source>
</evidence>
<keyword evidence="1" id="KW-1133">Transmembrane helix</keyword>
<dbReference type="RefSeq" id="WP_131257170.1">
    <property type="nucleotide sequence ID" value="NZ_JBHSUS010000001.1"/>
</dbReference>
<feature type="transmembrane region" description="Helical" evidence="1">
    <location>
        <begin position="60"/>
        <end position="81"/>
    </location>
</feature>
<evidence type="ECO:0008006" key="4">
    <source>
        <dbReference type="Google" id="ProtNLM"/>
    </source>
</evidence>
<sequence length="184" mass="20098">MPTQLFAAAAELILMINCFAICLELLVVKRLAPRVAALGLLTVGIAACLGALRYTGSDLVAYHIWMSEIASYFGIVAYFTVLAGTIKRDDFPLYLLLLVSMLGYTLQISWLKDVAIIAAFVIQGLSLYRNKVPAYHFATAFIAILGAGALALTGMQSAGLSESFFHLLLAVAIHQYFRQYSQRP</sequence>
<keyword evidence="1" id="KW-0812">Transmembrane</keyword>
<accession>A0ABW1XJU1</accession>
<reference evidence="3" key="1">
    <citation type="journal article" date="2019" name="Int. J. Syst. Evol. Microbiol.">
        <title>The Global Catalogue of Microorganisms (GCM) 10K type strain sequencing project: providing services to taxonomists for standard genome sequencing and annotation.</title>
        <authorList>
            <consortium name="The Broad Institute Genomics Platform"/>
            <consortium name="The Broad Institute Genome Sequencing Center for Infectious Disease"/>
            <person name="Wu L."/>
            <person name="Ma J."/>
        </authorList>
    </citation>
    <scope>NUCLEOTIDE SEQUENCE [LARGE SCALE GENOMIC DNA]</scope>
    <source>
        <strain evidence="3">CGMCC 1.16031</strain>
    </source>
</reference>
<comment type="caution">
    <text evidence="2">The sequence shown here is derived from an EMBL/GenBank/DDBJ whole genome shotgun (WGS) entry which is preliminary data.</text>
</comment>
<feature type="transmembrane region" description="Helical" evidence="1">
    <location>
        <begin position="35"/>
        <end position="54"/>
    </location>
</feature>
<organism evidence="2 3">
    <name type="scientific">Pseudobowmanella zhangzhouensis</name>
    <dbReference type="NCBI Taxonomy" id="1537679"/>
    <lineage>
        <taxon>Bacteria</taxon>
        <taxon>Pseudomonadati</taxon>
        <taxon>Pseudomonadota</taxon>
        <taxon>Gammaproteobacteria</taxon>
        <taxon>Alteromonadales</taxon>
        <taxon>Alteromonadaceae</taxon>
    </lineage>
</organism>